<feature type="domain" description="Mechanosensitive ion channel MscS C-terminal" evidence="9">
    <location>
        <begin position="253"/>
        <end position="337"/>
    </location>
</feature>
<dbReference type="SUPFAM" id="SSF82689">
    <property type="entry name" value="Mechanosensitive channel protein MscS (YggB), C-terminal domain"/>
    <property type="match status" value="1"/>
</dbReference>
<dbReference type="Pfam" id="PF00924">
    <property type="entry name" value="MS_channel_2nd"/>
    <property type="match status" value="1"/>
</dbReference>
<evidence type="ECO:0000313" key="12">
    <source>
        <dbReference type="Proteomes" id="UP000198571"/>
    </source>
</evidence>
<keyword evidence="5 7" id="KW-1133">Transmembrane helix</keyword>
<dbReference type="Proteomes" id="UP000198571">
    <property type="component" value="Unassembled WGS sequence"/>
</dbReference>
<evidence type="ECO:0000259" key="8">
    <source>
        <dbReference type="Pfam" id="PF00924"/>
    </source>
</evidence>
<dbReference type="RefSeq" id="WP_093055556.1">
    <property type="nucleotide sequence ID" value="NZ_FOGT01000022.1"/>
</dbReference>
<evidence type="ECO:0000259" key="10">
    <source>
        <dbReference type="Pfam" id="PF21088"/>
    </source>
</evidence>
<evidence type="ECO:0000256" key="7">
    <source>
        <dbReference type="SAM" id="Phobius"/>
    </source>
</evidence>
<evidence type="ECO:0000259" key="9">
    <source>
        <dbReference type="Pfam" id="PF21082"/>
    </source>
</evidence>
<dbReference type="InterPro" id="IPR049142">
    <property type="entry name" value="MS_channel_1st"/>
</dbReference>
<keyword evidence="12" id="KW-1185">Reference proteome</keyword>
<dbReference type="InterPro" id="IPR045042">
    <property type="entry name" value="YnaI-like"/>
</dbReference>
<dbReference type="STRING" id="1601833.SAMN05518684_12215"/>
<dbReference type="InterPro" id="IPR023408">
    <property type="entry name" value="MscS_beta-dom_sf"/>
</dbReference>
<dbReference type="Pfam" id="PF21088">
    <property type="entry name" value="MS_channel_1st"/>
    <property type="match status" value="1"/>
</dbReference>
<evidence type="ECO:0000256" key="6">
    <source>
        <dbReference type="ARBA" id="ARBA00023136"/>
    </source>
</evidence>
<protein>
    <submittedName>
        <fullName evidence="11">MscS family membrane protein</fullName>
    </submittedName>
</protein>
<feature type="transmembrane region" description="Helical" evidence="7">
    <location>
        <begin position="156"/>
        <end position="176"/>
    </location>
</feature>
<dbReference type="InterPro" id="IPR049278">
    <property type="entry name" value="MS_channel_C"/>
</dbReference>
<name>A0A1H9WZP9_9BACI</name>
<accession>A0A1H9WZP9</accession>
<sequence length="360" mass="41067">MTDHWIYSFTWQEVLLAAGILILFLVFRKLFTIYIFRLILTLSRKAPTDLVTNILLAFERPVRSFFVFIGFYLALIYLPFPAEFDVLFLRVFRTLVIVHIAWGLFNLSASTSTVFSKVGKKLDIEFDQILLPFLSKLVRFAIIAMALSIIADEWGYNVSGFVAGLGLGGLAFALAAQDSIGNFFGGVIIITEKPFTLGDWIQTPSVEGVVEDISFRSTKIRTFADSVIVVPNSTLANEPIENWAKMKKRQISYNLNVEYGTSRDKLRICVEKIDSMLRSRKDIDQELIIVRFNNFNESSLGIFLYLFTVTTQWEEYMKVREDVNLEIMKILEEEGVSVAFPSRSVYMANDKVIEEQKGSL</sequence>
<evidence type="ECO:0000256" key="2">
    <source>
        <dbReference type="ARBA" id="ARBA00008017"/>
    </source>
</evidence>
<keyword evidence="3" id="KW-1003">Cell membrane</keyword>
<dbReference type="Gene3D" id="1.10.287.1260">
    <property type="match status" value="1"/>
</dbReference>
<feature type="transmembrane region" description="Helical" evidence="7">
    <location>
        <begin position="15"/>
        <end position="40"/>
    </location>
</feature>
<dbReference type="InterPro" id="IPR010920">
    <property type="entry name" value="LSM_dom_sf"/>
</dbReference>
<dbReference type="SUPFAM" id="SSF50182">
    <property type="entry name" value="Sm-like ribonucleoproteins"/>
    <property type="match status" value="1"/>
</dbReference>
<dbReference type="InterPro" id="IPR011014">
    <property type="entry name" value="MscS_channel_TM-2"/>
</dbReference>
<dbReference type="InterPro" id="IPR011066">
    <property type="entry name" value="MscS_channel_C_sf"/>
</dbReference>
<evidence type="ECO:0000256" key="1">
    <source>
        <dbReference type="ARBA" id="ARBA00004651"/>
    </source>
</evidence>
<feature type="transmembrane region" description="Helical" evidence="7">
    <location>
        <begin position="86"/>
        <end position="108"/>
    </location>
</feature>
<dbReference type="PANTHER" id="PTHR43634:SF2">
    <property type="entry name" value="LOW CONDUCTANCE MECHANOSENSITIVE CHANNEL YNAI"/>
    <property type="match status" value="1"/>
</dbReference>
<evidence type="ECO:0000256" key="5">
    <source>
        <dbReference type="ARBA" id="ARBA00022989"/>
    </source>
</evidence>
<comment type="subcellular location">
    <subcellularLocation>
        <location evidence="1">Cell membrane</location>
        <topology evidence="1">Multi-pass membrane protein</topology>
    </subcellularLocation>
</comment>
<feature type="domain" description="Mechanosensitive ion channel MscS" evidence="8">
    <location>
        <begin position="178"/>
        <end position="244"/>
    </location>
</feature>
<feature type="transmembrane region" description="Helical" evidence="7">
    <location>
        <begin position="61"/>
        <end position="80"/>
    </location>
</feature>
<dbReference type="GO" id="GO:0005886">
    <property type="term" value="C:plasma membrane"/>
    <property type="evidence" value="ECO:0007669"/>
    <property type="project" value="UniProtKB-SubCell"/>
</dbReference>
<dbReference type="Gene3D" id="3.30.70.100">
    <property type="match status" value="1"/>
</dbReference>
<organism evidence="11 12">
    <name type="scientific">Salipaludibacillus aurantiacus</name>
    <dbReference type="NCBI Taxonomy" id="1601833"/>
    <lineage>
        <taxon>Bacteria</taxon>
        <taxon>Bacillati</taxon>
        <taxon>Bacillota</taxon>
        <taxon>Bacilli</taxon>
        <taxon>Bacillales</taxon>
        <taxon>Bacillaceae</taxon>
    </lineage>
</organism>
<dbReference type="SUPFAM" id="SSF82861">
    <property type="entry name" value="Mechanosensitive channel protein MscS (YggB), transmembrane region"/>
    <property type="match status" value="1"/>
</dbReference>
<evidence type="ECO:0000256" key="4">
    <source>
        <dbReference type="ARBA" id="ARBA00022692"/>
    </source>
</evidence>
<reference evidence="12" key="1">
    <citation type="submission" date="2016-10" db="EMBL/GenBank/DDBJ databases">
        <authorList>
            <person name="Varghese N."/>
            <person name="Submissions S."/>
        </authorList>
    </citation>
    <scope>NUCLEOTIDE SEQUENCE [LARGE SCALE GENOMIC DNA]</scope>
    <source>
        <strain evidence="12">S9</strain>
    </source>
</reference>
<dbReference type="Gene3D" id="2.30.30.60">
    <property type="match status" value="1"/>
</dbReference>
<feature type="domain" description="Mechanosensitive ion channel transmembrane helices 2/3" evidence="10">
    <location>
        <begin position="136"/>
        <end position="177"/>
    </location>
</feature>
<keyword evidence="4 7" id="KW-0812">Transmembrane</keyword>
<gene>
    <name evidence="11" type="ORF">SAMN05518684_12215</name>
</gene>
<evidence type="ECO:0000256" key="3">
    <source>
        <dbReference type="ARBA" id="ARBA00022475"/>
    </source>
</evidence>
<feature type="transmembrane region" description="Helical" evidence="7">
    <location>
        <begin position="129"/>
        <end position="150"/>
    </location>
</feature>
<dbReference type="InterPro" id="IPR006685">
    <property type="entry name" value="MscS_channel_2nd"/>
</dbReference>
<dbReference type="GO" id="GO:0055085">
    <property type="term" value="P:transmembrane transport"/>
    <property type="evidence" value="ECO:0007669"/>
    <property type="project" value="InterPro"/>
</dbReference>
<dbReference type="AlphaFoldDB" id="A0A1H9WZP9"/>
<dbReference type="PANTHER" id="PTHR43634">
    <property type="entry name" value="OW CONDUCTANCE MECHANOSENSITIVE CHANNEL"/>
    <property type="match status" value="1"/>
</dbReference>
<dbReference type="Pfam" id="PF21082">
    <property type="entry name" value="MS_channel_3rd"/>
    <property type="match status" value="1"/>
</dbReference>
<dbReference type="OrthoDB" id="9809206at2"/>
<evidence type="ECO:0000313" key="11">
    <source>
        <dbReference type="EMBL" id="SES39314.1"/>
    </source>
</evidence>
<keyword evidence="6 7" id="KW-0472">Membrane</keyword>
<dbReference type="EMBL" id="FOGT01000022">
    <property type="protein sequence ID" value="SES39314.1"/>
    <property type="molecule type" value="Genomic_DNA"/>
</dbReference>
<comment type="similarity">
    <text evidence="2">Belongs to the MscS (TC 1.A.23) family.</text>
</comment>
<proteinExistence type="inferred from homology"/>